<protein>
    <recommendedName>
        <fullName evidence="3">Integrase catalytic domain-containing protein</fullName>
    </recommendedName>
</protein>
<dbReference type="Proteomes" id="UP000030755">
    <property type="component" value="Unassembled WGS sequence"/>
</dbReference>
<organism evidence="1 2">
    <name type="scientific">Rozella allomycis (strain CSF55)</name>
    <dbReference type="NCBI Taxonomy" id="988480"/>
    <lineage>
        <taxon>Eukaryota</taxon>
        <taxon>Fungi</taxon>
        <taxon>Fungi incertae sedis</taxon>
        <taxon>Cryptomycota</taxon>
        <taxon>Cryptomycota incertae sedis</taxon>
        <taxon>Rozella</taxon>
    </lineage>
</organism>
<accession>A0A075B2D4</accession>
<dbReference type="InterPro" id="IPR036397">
    <property type="entry name" value="RNaseH_sf"/>
</dbReference>
<evidence type="ECO:0008006" key="3">
    <source>
        <dbReference type="Google" id="ProtNLM"/>
    </source>
</evidence>
<keyword evidence="2" id="KW-1185">Reference proteome</keyword>
<dbReference type="GO" id="GO:0003676">
    <property type="term" value="F:nucleic acid binding"/>
    <property type="evidence" value="ECO:0007669"/>
    <property type="project" value="InterPro"/>
</dbReference>
<name>A0A075B2D4_ROZAC</name>
<dbReference type="AlphaFoldDB" id="A0A075B2D4"/>
<dbReference type="HOGENOM" id="CLU_1726734_0_0_1"/>
<sequence length="152" mass="17680">TNEKWALLYYSSHYLESTPYTSYFDGTTSKLITTSGYKHFKSVQEFLDHLTFYNQMKIIHFKTKTDSGKLLSKSFLEWCENRCPPIHFNPSPPYVKELNGLAERNIQTLKSMSSIMLTQAQLHGQYEPYAILYAAFIKNYQIRNLITTCPGL</sequence>
<feature type="non-terminal residue" evidence="1">
    <location>
        <position position="1"/>
    </location>
</feature>
<gene>
    <name evidence="1" type="ORF">O9G_006183</name>
</gene>
<dbReference type="Gene3D" id="3.30.420.10">
    <property type="entry name" value="Ribonuclease H-like superfamily/Ribonuclease H"/>
    <property type="match status" value="1"/>
</dbReference>
<dbReference type="EMBL" id="KE560525">
    <property type="protein sequence ID" value="EPZ36532.1"/>
    <property type="molecule type" value="Genomic_DNA"/>
</dbReference>
<proteinExistence type="predicted"/>
<dbReference type="SUPFAM" id="SSF53098">
    <property type="entry name" value="Ribonuclease H-like"/>
    <property type="match status" value="1"/>
</dbReference>
<reference evidence="1 2" key="1">
    <citation type="journal article" date="2013" name="Curr. Biol.">
        <title>Shared signatures of parasitism and phylogenomics unite Cryptomycota and microsporidia.</title>
        <authorList>
            <person name="James T.Y."/>
            <person name="Pelin A."/>
            <person name="Bonen L."/>
            <person name="Ahrendt S."/>
            <person name="Sain D."/>
            <person name="Corradi N."/>
            <person name="Stajich J.E."/>
        </authorList>
    </citation>
    <scope>NUCLEOTIDE SEQUENCE [LARGE SCALE GENOMIC DNA]</scope>
    <source>
        <strain evidence="1 2">CSF55</strain>
    </source>
</reference>
<evidence type="ECO:0000313" key="2">
    <source>
        <dbReference type="Proteomes" id="UP000030755"/>
    </source>
</evidence>
<evidence type="ECO:0000313" key="1">
    <source>
        <dbReference type="EMBL" id="EPZ36532.1"/>
    </source>
</evidence>
<dbReference type="OrthoDB" id="8042009at2759"/>
<dbReference type="InterPro" id="IPR012337">
    <property type="entry name" value="RNaseH-like_sf"/>
</dbReference>